<sequence>MSVDVSACYKTTPNIALVKYWGKRDAQLNLPVNSSLSLTLADNGVHTITKVRIADDLQTDVLVFNGVEKQLSEDTKIQKLVQRFREIARERSSSDMEKRNAYEKLANCCIRIETMNSFPTASGMASSASGFACLAKALADAYGVLNTEQEESKLNAITRQASGSACRSLYGGLVHWKKGSKADGSDSVAHQVVDETYWSTLRIGVCIVSHTVKSVGSTDGMNRCVATSPEMEIRKTDFVEERIADAIQAYKSRDFDKLASIIMAESDALHSICHSAKPSIEYLSNQSYYVINLVHFINAFFGRNLVAYSFDAGSNAFLFFEEKDESVLIPILATLLNPQETSFSLPQSINSHVSECIAKWGREPISIRSFIATQVGCGPVHLP</sequence>
<keyword evidence="13" id="KW-0153">Cholesterol metabolism</keyword>
<evidence type="ECO:0000256" key="8">
    <source>
        <dbReference type="ARBA" id="ARBA00023098"/>
    </source>
</evidence>
<evidence type="ECO:0000313" key="17">
    <source>
        <dbReference type="Proteomes" id="UP000078348"/>
    </source>
</evidence>
<comment type="pathway">
    <text evidence="13">Steroid biosynthesis; cholesterol biosynthesis.</text>
</comment>
<gene>
    <name evidence="16" type="ORF">AV274_4661</name>
</gene>
<keyword evidence="7 13" id="KW-0756">Sterol biosynthesis</keyword>
<evidence type="ECO:0000313" key="16">
    <source>
        <dbReference type="EMBL" id="OAO13686.1"/>
    </source>
</evidence>
<evidence type="ECO:0000256" key="13">
    <source>
        <dbReference type="RuleBase" id="RU363086"/>
    </source>
</evidence>
<dbReference type="OrthoDB" id="10253702at2759"/>
<dbReference type="Pfam" id="PF22700">
    <property type="entry name" value="MVD-like_N"/>
    <property type="match status" value="1"/>
</dbReference>
<keyword evidence="11 12" id="KW-0456">Lyase</keyword>
<evidence type="ECO:0000256" key="3">
    <source>
        <dbReference type="ARBA" id="ARBA00022516"/>
    </source>
</evidence>
<evidence type="ECO:0000259" key="15">
    <source>
        <dbReference type="Pfam" id="PF22700"/>
    </source>
</evidence>
<dbReference type="FunFam" id="3.30.230.10:FF:000018">
    <property type="entry name" value="Diphosphomevalonate decarboxylase"/>
    <property type="match status" value="1"/>
</dbReference>
<accession>A0A196SBJ1</accession>
<keyword evidence="10 13" id="KW-0753">Steroid metabolism</keyword>
<dbReference type="Proteomes" id="UP000078348">
    <property type="component" value="Unassembled WGS sequence"/>
</dbReference>
<dbReference type="UniPathway" id="UPA00063"/>
<keyword evidence="5 12" id="KW-0067">ATP-binding</keyword>
<dbReference type="EC" id="4.1.1.33" evidence="2 12"/>
<evidence type="ECO:0000256" key="12">
    <source>
        <dbReference type="PIRNR" id="PIRNR015950"/>
    </source>
</evidence>
<feature type="domain" description="Diphosphomevalonate decarboxylase-like N-terminal" evidence="15">
    <location>
        <begin position="12"/>
        <end position="189"/>
    </location>
</feature>
<dbReference type="Gene3D" id="3.30.70.890">
    <property type="entry name" value="GHMP kinase, C-terminal domain"/>
    <property type="match status" value="1"/>
</dbReference>
<dbReference type="GO" id="GO:0005524">
    <property type="term" value="F:ATP binding"/>
    <property type="evidence" value="ECO:0007669"/>
    <property type="project" value="UniProtKB-UniRule"/>
</dbReference>
<keyword evidence="17" id="KW-1185">Reference proteome</keyword>
<dbReference type="GO" id="GO:0006695">
    <property type="term" value="P:cholesterol biosynthetic process"/>
    <property type="evidence" value="ECO:0007669"/>
    <property type="project" value="UniProtKB-UniPathway"/>
</dbReference>
<dbReference type="InterPro" id="IPR014721">
    <property type="entry name" value="Ribsml_uS5_D2-typ_fold_subgr"/>
</dbReference>
<keyword evidence="6 13" id="KW-0752">Steroid biosynthesis</keyword>
<dbReference type="InterPro" id="IPR020568">
    <property type="entry name" value="Ribosomal_Su5_D2-typ_SF"/>
</dbReference>
<evidence type="ECO:0000256" key="9">
    <source>
        <dbReference type="ARBA" id="ARBA00023166"/>
    </source>
</evidence>
<name>A0A196SBJ1_BLAHN</name>
<evidence type="ECO:0000256" key="2">
    <source>
        <dbReference type="ARBA" id="ARBA00012296"/>
    </source>
</evidence>
<dbReference type="PANTHER" id="PTHR10977">
    <property type="entry name" value="DIPHOSPHOMEVALONATE DECARBOXYLASE"/>
    <property type="match status" value="1"/>
</dbReference>
<evidence type="ECO:0000256" key="7">
    <source>
        <dbReference type="ARBA" id="ARBA00023011"/>
    </source>
</evidence>
<dbReference type="PIRSF" id="PIRSF015950">
    <property type="entry name" value="Mev_P_decrbx"/>
    <property type="match status" value="1"/>
</dbReference>
<evidence type="ECO:0000256" key="5">
    <source>
        <dbReference type="ARBA" id="ARBA00022840"/>
    </source>
</evidence>
<keyword evidence="4 12" id="KW-0547">Nucleotide-binding</keyword>
<keyword evidence="3 13" id="KW-0444">Lipid biosynthesis</keyword>
<dbReference type="GO" id="GO:0005829">
    <property type="term" value="C:cytosol"/>
    <property type="evidence" value="ECO:0007669"/>
    <property type="project" value="InterPro"/>
</dbReference>
<evidence type="ECO:0000256" key="1">
    <source>
        <dbReference type="ARBA" id="ARBA00008831"/>
    </source>
</evidence>
<dbReference type="InterPro" id="IPR005935">
    <property type="entry name" value="Mev_decarb"/>
</dbReference>
<dbReference type="PANTHER" id="PTHR10977:SF3">
    <property type="entry name" value="DIPHOSPHOMEVALONATE DECARBOXYLASE"/>
    <property type="match status" value="1"/>
</dbReference>
<reference evidence="16 17" key="1">
    <citation type="submission" date="2016-05" db="EMBL/GenBank/DDBJ databases">
        <title>Nuclear genome of Blastocystis sp. subtype 1 NandII.</title>
        <authorList>
            <person name="Gentekaki E."/>
            <person name="Curtis B."/>
            <person name="Stairs C."/>
            <person name="Eme L."/>
            <person name="Herman E."/>
            <person name="Klimes V."/>
            <person name="Arias M.C."/>
            <person name="Elias M."/>
            <person name="Hilliou F."/>
            <person name="Klute M."/>
            <person name="Malik S.-B."/>
            <person name="Pightling A."/>
            <person name="Rachubinski R."/>
            <person name="Salas D."/>
            <person name="Schlacht A."/>
            <person name="Suga H."/>
            <person name="Archibald J."/>
            <person name="Ball S.G."/>
            <person name="Clark G."/>
            <person name="Dacks J."/>
            <person name="Van Der Giezen M."/>
            <person name="Tsaousis A."/>
            <person name="Roger A."/>
        </authorList>
    </citation>
    <scope>NUCLEOTIDE SEQUENCE [LARGE SCALE GENOMIC DNA]</scope>
    <source>
        <strain evidence="17">ATCC 50177 / NandII</strain>
    </source>
</reference>
<dbReference type="InterPro" id="IPR036554">
    <property type="entry name" value="GHMP_kinase_C_sf"/>
</dbReference>
<dbReference type="NCBIfam" id="TIGR01240">
    <property type="entry name" value="mevDPdecarb"/>
    <property type="match status" value="1"/>
</dbReference>
<keyword evidence="8 12" id="KW-0443">Lipid metabolism</keyword>
<comment type="function">
    <text evidence="13">Catalyzes the ATP dependent decarboxylation of (R)-5-diphosphomevalonate to form isopentenyl diphosphate (IPP). Functions in the mevalonate (MVA) pathway leading to isopentenyl diphosphate (IPP), a key precursor for the biosynthesis of isoprenoids and sterol synthesis.</text>
</comment>
<dbReference type="SUPFAM" id="SSF55060">
    <property type="entry name" value="GHMP Kinase, C-terminal domain"/>
    <property type="match status" value="1"/>
</dbReference>
<dbReference type="EMBL" id="LXWW01000346">
    <property type="protein sequence ID" value="OAO13686.1"/>
    <property type="molecule type" value="Genomic_DNA"/>
</dbReference>
<dbReference type="Gene3D" id="3.30.230.10">
    <property type="match status" value="1"/>
</dbReference>
<keyword evidence="9 13" id="KW-1207">Sterol metabolism</keyword>
<evidence type="ECO:0000256" key="4">
    <source>
        <dbReference type="ARBA" id="ARBA00022741"/>
    </source>
</evidence>
<evidence type="ECO:0000256" key="10">
    <source>
        <dbReference type="ARBA" id="ARBA00023221"/>
    </source>
</evidence>
<proteinExistence type="inferred from homology"/>
<dbReference type="GO" id="GO:0019287">
    <property type="term" value="P:isopentenyl diphosphate biosynthetic process, mevalonate pathway"/>
    <property type="evidence" value="ECO:0007669"/>
    <property type="project" value="UniProtKB-UniRule"/>
</dbReference>
<comment type="caution">
    <text evidence="16">The sequence shown here is derived from an EMBL/GenBank/DDBJ whole genome shotgun (WGS) entry which is preliminary data.</text>
</comment>
<evidence type="ECO:0000259" key="14">
    <source>
        <dbReference type="Pfam" id="PF18376"/>
    </source>
</evidence>
<comment type="catalytic activity">
    <reaction evidence="12 13">
        <text>(R)-5-diphosphomevalonate + ATP = isopentenyl diphosphate + ADP + phosphate + CO2</text>
        <dbReference type="Rhea" id="RHEA:23732"/>
        <dbReference type="ChEBI" id="CHEBI:16526"/>
        <dbReference type="ChEBI" id="CHEBI:30616"/>
        <dbReference type="ChEBI" id="CHEBI:43474"/>
        <dbReference type="ChEBI" id="CHEBI:57557"/>
        <dbReference type="ChEBI" id="CHEBI:128769"/>
        <dbReference type="ChEBI" id="CHEBI:456216"/>
        <dbReference type="EC" id="4.1.1.33"/>
    </reaction>
</comment>
<dbReference type="SUPFAM" id="SSF54211">
    <property type="entry name" value="Ribosomal protein S5 domain 2-like"/>
    <property type="match status" value="1"/>
</dbReference>
<organism evidence="16 17">
    <name type="scientific">Blastocystis sp. subtype 1 (strain ATCC 50177 / NandII)</name>
    <dbReference type="NCBI Taxonomy" id="478820"/>
    <lineage>
        <taxon>Eukaryota</taxon>
        <taxon>Sar</taxon>
        <taxon>Stramenopiles</taxon>
        <taxon>Bigyra</taxon>
        <taxon>Opalozoa</taxon>
        <taxon>Opalinata</taxon>
        <taxon>Blastocystidae</taxon>
        <taxon>Blastocystis</taxon>
    </lineage>
</organism>
<dbReference type="GO" id="GO:0004163">
    <property type="term" value="F:diphosphomevalonate decarboxylase activity"/>
    <property type="evidence" value="ECO:0007669"/>
    <property type="project" value="UniProtKB-UniRule"/>
</dbReference>
<protein>
    <recommendedName>
        <fullName evidence="2 12">Diphosphomevalonate decarboxylase</fullName>
        <ecNumber evidence="2 12">4.1.1.33</ecNumber>
    </recommendedName>
</protein>
<dbReference type="STRING" id="478820.A0A196SBJ1"/>
<dbReference type="InterPro" id="IPR041431">
    <property type="entry name" value="Mvd1_C"/>
</dbReference>
<evidence type="ECO:0000256" key="6">
    <source>
        <dbReference type="ARBA" id="ARBA00022955"/>
    </source>
</evidence>
<dbReference type="InterPro" id="IPR029765">
    <property type="entry name" value="Mev_diP_decarb"/>
</dbReference>
<feature type="domain" description="Mvd1 C-terminal" evidence="14">
    <location>
        <begin position="205"/>
        <end position="380"/>
    </location>
</feature>
<comment type="similarity">
    <text evidence="1 12 13">Belongs to the diphosphomevalonate decarboxylase family.</text>
</comment>
<dbReference type="AlphaFoldDB" id="A0A196SBJ1"/>
<dbReference type="InterPro" id="IPR053859">
    <property type="entry name" value="MVD-like_N"/>
</dbReference>
<evidence type="ECO:0000256" key="11">
    <source>
        <dbReference type="ARBA" id="ARBA00023239"/>
    </source>
</evidence>
<dbReference type="Pfam" id="PF18376">
    <property type="entry name" value="MDD_C"/>
    <property type="match status" value="1"/>
</dbReference>
<keyword evidence="13" id="KW-0152">Cholesterol biosynthesis</keyword>